<protein>
    <submittedName>
        <fullName evidence="1">Uncharacterized protein</fullName>
    </submittedName>
</protein>
<reference evidence="1" key="1">
    <citation type="journal article" date="2023" name="GigaByte">
        <title>Genome assembly of the bearded iris, Iris pallida Lam.</title>
        <authorList>
            <person name="Bruccoleri R.E."/>
            <person name="Oakeley E.J."/>
            <person name="Faust A.M.E."/>
            <person name="Altorfer M."/>
            <person name="Dessus-Babus S."/>
            <person name="Burckhardt D."/>
            <person name="Oertli M."/>
            <person name="Naumann U."/>
            <person name="Petersen F."/>
            <person name="Wong J."/>
        </authorList>
    </citation>
    <scope>NUCLEOTIDE SEQUENCE</scope>
    <source>
        <strain evidence="1">GSM-AAB239-AS_SAM_17_03QT</strain>
    </source>
</reference>
<dbReference type="InterPro" id="IPR016138">
    <property type="entry name" value="Ribosome_inactivat_prot_sub1"/>
</dbReference>
<gene>
    <name evidence="1" type="ORF">M6B38_199115</name>
</gene>
<proteinExistence type="predicted"/>
<dbReference type="Gene3D" id="3.40.420.10">
    <property type="entry name" value="Ricin (A subunit), domain 1"/>
    <property type="match status" value="1"/>
</dbReference>
<reference evidence="1" key="2">
    <citation type="submission" date="2023-04" db="EMBL/GenBank/DDBJ databases">
        <authorList>
            <person name="Bruccoleri R.E."/>
            <person name="Oakeley E.J."/>
            <person name="Faust A.-M."/>
            <person name="Dessus-Babus S."/>
            <person name="Altorfer M."/>
            <person name="Burckhardt D."/>
            <person name="Oertli M."/>
            <person name="Naumann U."/>
            <person name="Petersen F."/>
            <person name="Wong J."/>
        </authorList>
    </citation>
    <scope>NUCLEOTIDE SEQUENCE</scope>
    <source>
        <strain evidence="1">GSM-AAB239-AS_SAM_17_03QT</strain>
        <tissue evidence="1">Leaf</tissue>
    </source>
</reference>
<dbReference type="GO" id="GO:0017148">
    <property type="term" value="P:negative regulation of translation"/>
    <property type="evidence" value="ECO:0007669"/>
    <property type="project" value="InterPro"/>
</dbReference>
<dbReference type="SUPFAM" id="SSF56371">
    <property type="entry name" value="Ribosome inactivating proteins (RIP)"/>
    <property type="match status" value="1"/>
</dbReference>
<name>A0AAX6EB87_IRIPA</name>
<dbReference type="Proteomes" id="UP001140949">
    <property type="component" value="Unassembled WGS sequence"/>
</dbReference>
<dbReference type="InterPro" id="IPR036041">
    <property type="entry name" value="Ribosome-inact_prot_sf"/>
</dbReference>
<dbReference type="GO" id="GO:0030598">
    <property type="term" value="F:rRNA N-glycosylase activity"/>
    <property type="evidence" value="ECO:0007669"/>
    <property type="project" value="InterPro"/>
</dbReference>
<organism evidence="1 2">
    <name type="scientific">Iris pallida</name>
    <name type="common">Sweet iris</name>
    <dbReference type="NCBI Taxonomy" id="29817"/>
    <lineage>
        <taxon>Eukaryota</taxon>
        <taxon>Viridiplantae</taxon>
        <taxon>Streptophyta</taxon>
        <taxon>Embryophyta</taxon>
        <taxon>Tracheophyta</taxon>
        <taxon>Spermatophyta</taxon>
        <taxon>Magnoliopsida</taxon>
        <taxon>Liliopsida</taxon>
        <taxon>Asparagales</taxon>
        <taxon>Iridaceae</taxon>
        <taxon>Iridoideae</taxon>
        <taxon>Irideae</taxon>
        <taxon>Iris</taxon>
    </lineage>
</organism>
<sequence>MLILNLFVNIVQRVNMKMWLVLAITWVCWAAIAGPVAWACSSTLSVTGGGHNNAPSIYTVEFRATGCTKTTYSTFLESLRTRLSSGESVYNISLLPPQSDSK</sequence>
<evidence type="ECO:0000313" key="2">
    <source>
        <dbReference type="Proteomes" id="UP001140949"/>
    </source>
</evidence>
<keyword evidence="2" id="KW-1185">Reference proteome</keyword>
<dbReference type="AlphaFoldDB" id="A0AAX6EB87"/>
<comment type="caution">
    <text evidence="1">The sequence shown here is derived from an EMBL/GenBank/DDBJ whole genome shotgun (WGS) entry which is preliminary data.</text>
</comment>
<accession>A0AAX6EB87</accession>
<evidence type="ECO:0000313" key="1">
    <source>
        <dbReference type="EMBL" id="KAJ6801322.1"/>
    </source>
</evidence>
<dbReference type="EMBL" id="JANAVB010038069">
    <property type="protein sequence ID" value="KAJ6801322.1"/>
    <property type="molecule type" value="Genomic_DNA"/>
</dbReference>